<feature type="region of interest" description="Disordered" evidence="1">
    <location>
        <begin position="1"/>
        <end position="29"/>
    </location>
</feature>
<evidence type="ECO:0000313" key="2">
    <source>
        <dbReference type="EMBL" id="GBP45879.1"/>
    </source>
</evidence>
<dbReference type="AlphaFoldDB" id="A0A4C1W5S5"/>
<protein>
    <submittedName>
        <fullName evidence="2">Uncharacterized protein</fullName>
    </submittedName>
</protein>
<accession>A0A4C1W5S5</accession>
<dbReference type="Proteomes" id="UP000299102">
    <property type="component" value="Unassembled WGS sequence"/>
</dbReference>
<reference evidence="2 3" key="1">
    <citation type="journal article" date="2019" name="Commun. Biol.">
        <title>The bagworm genome reveals a unique fibroin gene that provides high tensile strength.</title>
        <authorList>
            <person name="Kono N."/>
            <person name="Nakamura H."/>
            <person name="Ohtoshi R."/>
            <person name="Tomita M."/>
            <person name="Numata K."/>
            <person name="Arakawa K."/>
        </authorList>
    </citation>
    <scope>NUCLEOTIDE SEQUENCE [LARGE SCALE GENOMIC DNA]</scope>
</reference>
<feature type="compositionally biased region" description="Basic and acidic residues" evidence="1">
    <location>
        <begin position="68"/>
        <end position="77"/>
    </location>
</feature>
<feature type="compositionally biased region" description="Basic residues" evidence="1">
    <location>
        <begin position="9"/>
        <end position="18"/>
    </location>
</feature>
<evidence type="ECO:0000313" key="3">
    <source>
        <dbReference type="Proteomes" id="UP000299102"/>
    </source>
</evidence>
<comment type="caution">
    <text evidence="2">The sequence shown here is derived from an EMBL/GenBank/DDBJ whole genome shotgun (WGS) entry which is preliminary data.</text>
</comment>
<organism evidence="2 3">
    <name type="scientific">Eumeta variegata</name>
    <name type="common">Bagworm moth</name>
    <name type="synonym">Eumeta japonica</name>
    <dbReference type="NCBI Taxonomy" id="151549"/>
    <lineage>
        <taxon>Eukaryota</taxon>
        <taxon>Metazoa</taxon>
        <taxon>Ecdysozoa</taxon>
        <taxon>Arthropoda</taxon>
        <taxon>Hexapoda</taxon>
        <taxon>Insecta</taxon>
        <taxon>Pterygota</taxon>
        <taxon>Neoptera</taxon>
        <taxon>Endopterygota</taxon>
        <taxon>Lepidoptera</taxon>
        <taxon>Glossata</taxon>
        <taxon>Ditrysia</taxon>
        <taxon>Tineoidea</taxon>
        <taxon>Psychidae</taxon>
        <taxon>Oiketicinae</taxon>
        <taxon>Eumeta</taxon>
    </lineage>
</organism>
<evidence type="ECO:0000256" key="1">
    <source>
        <dbReference type="SAM" id="MobiDB-lite"/>
    </source>
</evidence>
<name>A0A4C1W5S5_EUMVA</name>
<dbReference type="EMBL" id="BGZK01000473">
    <property type="protein sequence ID" value="GBP45879.1"/>
    <property type="molecule type" value="Genomic_DNA"/>
</dbReference>
<gene>
    <name evidence="2" type="ORF">EVAR_31785_1</name>
</gene>
<sequence length="88" mass="9822">MEKIGAKATRLRKERHAVRPTTADEESDGCSRQTSVWDVIIIIALQTRVCTFSKLKEVPSSGSSLGHSSDRVARRASDNNTFCRKIYP</sequence>
<proteinExistence type="predicted"/>
<feature type="region of interest" description="Disordered" evidence="1">
    <location>
        <begin position="58"/>
        <end position="80"/>
    </location>
</feature>
<keyword evidence="3" id="KW-1185">Reference proteome</keyword>